<reference evidence="4 5" key="1">
    <citation type="submission" date="2021-04" db="EMBL/GenBank/DDBJ databases">
        <authorList>
            <consortium name="Wellcome Sanger Institute Data Sharing"/>
        </authorList>
    </citation>
    <scope>NUCLEOTIDE SEQUENCE [LARGE SCALE GENOMIC DNA]</scope>
</reference>
<dbReference type="PANTHER" id="PTHR23310:SF62">
    <property type="entry name" value="ACYL-COA BINDING PROTEIN 1, ISOFORM A"/>
    <property type="match status" value="1"/>
</dbReference>
<dbReference type="PRINTS" id="PR00689">
    <property type="entry name" value="ACOABINDINGP"/>
</dbReference>
<feature type="domain" description="ACB" evidence="3">
    <location>
        <begin position="1"/>
        <end position="59"/>
    </location>
</feature>
<keyword evidence="5" id="KW-1185">Reference proteome</keyword>
<reference evidence="4" key="3">
    <citation type="submission" date="2025-09" db="UniProtKB">
        <authorList>
            <consortium name="Ensembl"/>
        </authorList>
    </citation>
    <scope>IDENTIFICATION</scope>
</reference>
<gene>
    <name evidence="4" type="primary">DBI</name>
</gene>
<dbReference type="Pfam" id="PF00887">
    <property type="entry name" value="ACBP"/>
    <property type="match status" value="1"/>
</dbReference>
<dbReference type="Ensembl" id="ENSATET00000076396.1">
    <property type="protein sequence ID" value="ENSATEP00000077592.1"/>
    <property type="gene ID" value="ENSATEG00000000972.3"/>
</dbReference>
<dbReference type="GO" id="GO:0006631">
    <property type="term" value="P:fatty acid metabolic process"/>
    <property type="evidence" value="ECO:0007669"/>
    <property type="project" value="TreeGrafter"/>
</dbReference>
<dbReference type="PANTHER" id="PTHR23310">
    <property type="entry name" value="ACYL-COA-BINDING PROTEIN, ACBP"/>
    <property type="match status" value="1"/>
</dbReference>
<keyword evidence="2" id="KW-0446">Lipid-binding</keyword>
<dbReference type="AlphaFoldDB" id="A0AAQ6ITT4"/>
<evidence type="ECO:0000313" key="5">
    <source>
        <dbReference type="Proteomes" id="UP000265040"/>
    </source>
</evidence>
<comment type="similarity">
    <text evidence="1">Belongs to the ACBP family.</text>
</comment>
<evidence type="ECO:0000259" key="3">
    <source>
        <dbReference type="PROSITE" id="PS51228"/>
    </source>
</evidence>
<sequence>MIFIAGHLLEWGIFTRPGMFDFTGKAKWDAWEAKKGLSKNEAMATYVDLVEKLKAKYGI</sequence>
<evidence type="ECO:0000256" key="2">
    <source>
        <dbReference type="ARBA" id="ARBA00023121"/>
    </source>
</evidence>
<dbReference type="PROSITE" id="PS51228">
    <property type="entry name" value="ACB_2"/>
    <property type="match status" value="1"/>
</dbReference>
<evidence type="ECO:0000313" key="4">
    <source>
        <dbReference type="Ensembl" id="ENSATEP00000077592.1"/>
    </source>
</evidence>
<dbReference type="InterPro" id="IPR035984">
    <property type="entry name" value="Acyl-CoA-binding_sf"/>
</dbReference>
<proteinExistence type="inferred from homology"/>
<accession>A0AAQ6ITT4</accession>
<protein>
    <recommendedName>
        <fullName evidence="3">ACB domain-containing protein</fullName>
    </recommendedName>
</protein>
<dbReference type="Proteomes" id="UP000265040">
    <property type="component" value="Chromosome 2"/>
</dbReference>
<dbReference type="GO" id="GO:0000062">
    <property type="term" value="F:fatty-acyl-CoA binding"/>
    <property type="evidence" value="ECO:0007669"/>
    <property type="project" value="InterPro"/>
</dbReference>
<organism evidence="4 5">
    <name type="scientific">Anabas testudineus</name>
    <name type="common">Climbing perch</name>
    <name type="synonym">Anthias testudineus</name>
    <dbReference type="NCBI Taxonomy" id="64144"/>
    <lineage>
        <taxon>Eukaryota</taxon>
        <taxon>Metazoa</taxon>
        <taxon>Chordata</taxon>
        <taxon>Craniata</taxon>
        <taxon>Vertebrata</taxon>
        <taxon>Euteleostomi</taxon>
        <taxon>Actinopterygii</taxon>
        <taxon>Neopterygii</taxon>
        <taxon>Teleostei</taxon>
        <taxon>Neoteleostei</taxon>
        <taxon>Acanthomorphata</taxon>
        <taxon>Anabantaria</taxon>
        <taxon>Anabantiformes</taxon>
        <taxon>Anabantoidei</taxon>
        <taxon>Anabantidae</taxon>
        <taxon>Anabas</taxon>
    </lineage>
</organism>
<dbReference type="GeneTree" id="ENSGT00940000154846"/>
<evidence type="ECO:0000256" key="1">
    <source>
        <dbReference type="ARBA" id="ARBA00005567"/>
    </source>
</evidence>
<dbReference type="InterPro" id="IPR014352">
    <property type="entry name" value="FERM/acyl-CoA-bd_prot_sf"/>
</dbReference>
<name>A0AAQ6ITT4_ANATE</name>
<dbReference type="InterPro" id="IPR000582">
    <property type="entry name" value="Acyl-CoA-binding_protein"/>
</dbReference>
<dbReference type="SUPFAM" id="SSF47027">
    <property type="entry name" value="Acyl-CoA binding protein"/>
    <property type="match status" value="1"/>
</dbReference>
<reference evidence="4" key="2">
    <citation type="submission" date="2025-08" db="UniProtKB">
        <authorList>
            <consortium name="Ensembl"/>
        </authorList>
    </citation>
    <scope>IDENTIFICATION</scope>
</reference>
<dbReference type="Gene3D" id="1.20.80.10">
    <property type="match status" value="1"/>
</dbReference>